<feature type="transmembrane region" description="Helical" evidence="2">
    <location>
        <begin position="145"/>
        <end position="170"/>
    </location>
</feature>
<name>A0ABN2U353_9MICO</name>
<evidence type="ECO:0000313" key="4">
    <source>
        <dbReference type="Proteomes" id="UP001501285"/>
    </source>
</evidence>
<evidence type="ECO:0000313" key="3">
    <source>
        <dbReference type="EMBL" id="GAA2027608.1"/>
    </source>
</evidence>
<comment type="caution">
    <text evidence="3">The sequence shown here is derived from an EMBL/GenBank/DDBJ whole genome shotgun (WGS) entry which is preliminary data.</text>
</comment>
<keyword evidence="2" id="KW-0812">Transmembrane</keyword>
<dbReference type="EMBL" id="BAAANB010000007">
    <property type="protein sequence ID" value="GAA2027608.1"/>
    <property type="molecule type" value="Genomic_DNA"/>
</dbReference>
<keyword evidence="4" id="KW-1185">Reference proteome</keyword>
<keyword evidence="2" id="KW-1133">Transmembrane helix</keyword>
<protein>
    <recommendedName>
        <fullName evidence="5">ABC transporter permease</fullName>
    </recommendedName>
</protein>
<feature type="region of interest" description="Disordered" evidence="1">
    <location>
        <begin position="1"/>
        <end position="51"/>
    </location>
</feature>
<proteinExistence type="predicted"/>
<feature type="transmembrane region" description="Helical" evidence="2">
    <location>
        <begin position="220"/>
        <end position="240"/>
    </location>
</feature>
<evidence type="ECO:0000256" key="2">
    <source>
        <dbReference type="SAM" id="Phobius"/>
    </source>
</evidence>
<feature type="transmembrane region" description="Helical" evidence="2">
    <location>
        <begin position="104"/>
        <end position="124"/>
    </location>
</feature>
<feature type="transmembrane region" description="Helical" evidence="2">
    <location>
        <begin position="190"/>
        <end position="213"/>
    </location>
</feature>
<feature type="transmembrane region" description="Helical" evidence="2">
    <location>
        <begin position="266"/>
        <end position="288"/>
    </location>
</feature>
<reference evidence="3 4" key="1">
    <citation type="journal article" date="2019" name="Int. J. Syst. Evol. Microbiol.">
        <title>The Global Catalogue of Microorganisms (GCM) 10K type strain sequencing project: providing services to taxonomists for standard genome sequencing and annotation.</title>
        <authorList>
            <consortium name="The Broad Institute Genomics Platform"/>
            <consortium name="The Broad Institute Genome Sequencing Center for Infectious Disease"/>
            <person name="Wu L."/>
            <person name="Ma J."/>
        </authorList>
    </citation>
    <scope>NUCLEOTIDE SEQUENCE [LARGE SCALE GENOMIC DNA]</scope>
    <source>
        <strain evidence="3 4">JCM 14283</strain>
    </source>
</reference>
<keyword evidence="2" id="KW-0472">Membrane</keyword>
<feature type="transmembrane region" description="Helical" evidence="2">
    <location>
        <begin position="74"/>
        <end position="92"/>
    </location>
</feature>
<evidence type="ECO:0000256" key="1">
    <source>
        <dbReference type="SAM" id="MobiDB-lite"/>
    </source>
</evidence>
<evidence type="ECO:0008006" key="5">
    <source>
        <dbReference type="Google" id="ProtNLM"/>
    </source>
</evidence>
<gene>
    <name evidence="3" type="ORF">GCM10009740_16630</name>
</gene>
<accession>A0ABN2U353</accession>
<organism evidence="3 4">
    <name type="scientific">Terrabacter terrae</name>
    <dbReference type="NCBI Taxonomy" id="318434"/>
    <lineage>
        <taxon>Bacteria</taxon>
        <taxon>Bacillati</taxon>
        <taxon>Actinomycetota</taxon>
        <taxon>Actinomycetes</taxon>
        <taxon>Micrococcales</taxon>
        <taxon>Intrasporangiaceae</taxon>
        <taxon>Terrabacter</taxon>
    </lineage>
</organism>
<sequence>MTAQTSTSDTTAATTTPSARPADAPVSKNAESALPTHAKVPSHITGPRPTPGVPFARLTHVELRKMLDTRAGRWLLLGIGAIIAVALTIMFFNDGGQHAFVEYLQATTMPMALVLPVVGILAVTSEWSQRTGLVTFGLEPRRIRVAWAKTVAALVVGACAFALSLLLAALAHQSAITVRGVTGDWSVDALVLLGAGGYVLLGIAQGVGFGMLFKNTPAAVVVFFVLPTAWSILGSMVSWLRDAAVWLDLNQTMNPLFQGSLTGEQWAHLAASVTLWVLAPLAVGIWRLTRAEVK</sequence>
<dbReference type="RefSeq" id="WP_343989913.1">
    <property type="nucleotide sequence ID" value="NZ_BAAANB010000007.1"/>
</dbReference>
<dbReference type="Proteomes" id="UP001501285">
    <property type="component" value="Unassembled WGS sequence"/>
</dbReference>
<feature type="compositionally biased region" description="Low complexity" evidence="1">
    <location>
        <begin position="1"/>
        <end position="25"/>
    </location>
</feature>